<evidence type="ECO:0000313" key="1">
    <source>
        <dbReference type="EMBL" id="GGO04487.1"/>
    </source>
</evidence>
<keyword evidence="2" id="KW-1185">Reference proteome</keyword>
<evidence type="ECO:0000313" key="2">
    <source>
        <dbReference type="Proteomes" id="UP000653480"/>
    </source>
</evidence>
<dbReference type="InterPro" id="IPR036894">
    <property type="entry name" value="YbaB-like_sf"/>
</dbReference>
<dbReference type="Pfam" id="PF02575">
    <property type="entry name" value="YbaB_DNA_bd"/>
    <property type="match status" value="1"/>
</dbReference>
<reference evidence="1" key="2">
    <citation type="submission" date="2020-09" db="EMBL/GenBank/DDBJ databases">
        <authorList>
            <person name="Sun Q."/>
            <person name="Zhou Y."/>
        </authorList>
    </citation>
    <scope>NUCLEOTIDE SEQUENCE</scope>
    <source>
        <strain evidence="1">CGMCC 4.7138</strain>
    </source>
</reference>
<comment type="caution">
    <text evidence="1">The sequence shown here is derived from an EMBL/GenBank/DDBJ whole genome shotgun (WGS) entry which is preliminary data.</text>
</comment>
<dbReference type="OrthoDB" id="3625992at2"/>
<dbReference type="AlphaFoldDB" id="A0A8H9GWI9"/>
<proteinExistence type="predicted"/>
<dbReference type="RefSeq" id="WP_142569325.1">
    <property type="nucleotide sequence ID" value="NZ_BMMN01000002.1"/>
</dbReference>
<dbReference type="SUPFAM" id="SSF82607">
    <property type="entry name" value="YbaB-like"/>
    <property type="match status" value="1"/>
</dbReference>
<dbReference type="Proteomes" id="UP000653480">
    <property type="component" value="Unassembled WGS sequence"/>
</dbReference>
<gene>
    <name evidence="1" type="ORF">GCM10011574_15460</name>
</gene>
<accession>A0A8H9GWI9</accession>
<evidence type="ECO:0008006" key="3">
    <source>
        <dbReference type="Google" id="ProtNLM"/>
    </source>
</evidence>
<name>A0A8H9GWI9_9ACTN</name>
<dbReference type="GO" id="GO:0003677">
    <property type="term" value="F:DNA binding"/>
    <property type="evidence" value="ECO:0007669"/>
    <property type="project" value="InterPro"/>
</dbReference>
<protein>
    <recommendedName>
        <fullName evidence="3">YbaB/EbfC family nucleoid-associated protein</fullName>
    </recommendedName>
</protein>
<sequence length="144" mass="15745">MNTTGGQTPDAAGMRAYAEELRATFMRLQEEAPALHEKARAVQVTEKSRDGLVAATVGANGDLIRLDLDPRIYRRQDARGLADAITRTIHAAVAKAQDRVVEIFAPLIPAEQMRAHIGGDLDAVLEQMSMQMPMQTPRRTPEGP</sequence>
<organism evidence="1 2">
    <name type="scientific">Microbispora bryophytorum</name>
    <dbReference type="NCBI Taxonomy" id="1460882"/>
    <lineage>
        <taxon>Bacteria</taxon>
        <taxon>Bacillati</taxon>
        <taxon>Actinomycetota</taxon>
        <taxon>Actinomycetes</taxon>
        <taxon>Streptosporangiales</taxon>
        <taxon>Streptosporangiaceae</taxon>
        <taxon>Microbispora</taxon>
    </lineage>
</organism>
<dbReference type="InterPro" id="IPR004401">
    <property type="entry name" value="YbaB/EbfC"/>
</dbReference>
<dbReference type="EMBL" id="BMMN01000002">
    <property type="protein sequence ID" value="GGO04487.1"/>
    <property type="molecule type" value="Genomic_DNA"/>
</dbReference>
<reference evidence="1" key="1">
    <citation type="journal article" date="2014" name="Int. J. Syst. Evol. Microbiol.">
        <title>Complete genome sequence of Corynebacterium casei LMG S-19264T (=DSM 44701T), isolated from a smear-ripened cheese.</title>
        <authorList>
            <consortium name="US DOE Joint Genome Institute (JGI-PGF)"/>
            <person name="Walter F."/>
            <person name="Albersmeier A."/>
            <person name="Kalinowski J."/>
            <person name="Ruckert C."/>
        </authorList>
    </citation>
    <scope>NUCLEOTIDE SEQUENCE</scope>
    <source>
        <strain evidence="1">CGMCC 4.7138</strain>
    </source>
</reference>
<dbReference type="Gene3D" id="3.30.1310.10">
    <property type="entry name" value="Nucleoid-associated protein YbaB-like domain"/>
    <property type="match status" value="1"/>
</dbReference>